<accession>A0A2I1IQS3</accession>
<protein>
    <submittedName>
        <fullName evidence="7">MFS transporter</fullName>
    </submittedName>
</protein>
<evidence type="ECO:0000256" key="4">
    <source>
        <dbReference type="ARBA" id="ARBA00023136"/>
    </source>
</evidence>
<feature type="transmembrane region" description="Helical" evidence="5">
    <location>
        <begin position="81"/>
        <end position="100"/>
    </location>
</feature>
<dbReference type="PROSITE" id="PS51257">
    <property type="entry name" value="PROKAR_LIPOPROTEIN"/>
    <property type="match status" value="1"/>
</dbReference>
<name>A0A2I1IQS3_9ACTO</name>
<feature type="transmembrane region" description="Helical" evidence="5">
    <location>
        <begin position="437"/>
        <end position="460"/>
    </location>
</feature>
<dbReference type="Proteomes" id="UP000235122">
    <property type="component" value="Unassembled WGS sequence"/>
</dbReference>
<dbReference type="STRING" id="33007.HMPREF3198_02082"/>
<feature type="domain" description="Major facilitator superfamily (MFS) profile" evidence="6">
    <location>
        <begin position="15"/>
        <end position="464"/>
    </location>
</feature>
<comment type="caution">
    <text evidence="7">The sequence shown here is derived from an EMBL/GenBank/DDBJ whole genome shotgun (WGS) entry which is preliminary data.</text>
</comment>
<keyword evidence="2 5" id="KW-0812">Transmembrane</keyword>
<dbReference type="PANTHER" id="PTHR42718">
    <property type="entry name" value="MAJOR FACILITATOR SUPERFAMILY MULTIDRUG TRANSPORTER MFSC"/>
    <property type="match status" value="1"/>
</dbReference>
<dbReference type="InterPro" id="IPR020846">
    <property type="entry name" value="MFS_dom"/>
</dbReference>
<dbReference type="Pfam" id="PF07690">
    <property type="entry name" value="MFS_1"/>
    <property type="match status" value="1"/>
</dbReference>
<feature type="transmembrane region" description="Helical" evidence="5">
    <location>
        <begin position="365"/>
        <end position="393"/>
    </location>
</feature>
<comment type="subcellular location">
    <subcellularLocation>
        <location evidence="1">Cell membrane</location>
        <topology evidence="1">Multi-pass membrane protein</topology>
    </subcellularLocation>
</comment>
<dbReference type="InterPro" id="IPR011701">
    <property type="entry name" value="MFS"/>
</dbReference>
<feature type="transmembrane region" description="Helical" evidence="5">
    <location>
        <begin position="270"/>
        <end position="291"/>
    </location>
</feature>
<dbReference type="GO" id="GO:0005886">
    <property type="term" value="C:plasma membrane"/>
    <property type="evidence" value="ECO:0007669"/>
    <property type="project" value="UniProtKB-SubCell"/>
</dbReference>
<dbReference type="InterPro" id="IPR036259">
    <property type="entry name" value="MFS_trans_sf"/>
</dbReference>
<evidence type="ECO:0000256" key="5">
    <source>
        <dbReference type="SAM" id="Phobius"/>
    </source>
</evidence>
<keyword evidence="4 5" id="KW-0472">Membrane</keyword>
<dbReference type="SUPFAM" id="SSF103473">
    <property type="entry name" value="MFS general substrate transporter"/>
    <property type="match status" value="1"/>
</dbReference>
<evidence type="ECO:0000313" key="7">
    <source>
        <dbReference type="EMBL" id="PKY73476.1"/>
    </source>
</evidence>
<feature type="transmembrane region" description="Helical" evidence="5">
    <location>
        <begin position="229"/>
        <end position="250"/>
    </location>
</feature>
<evidence type="ECO:0000256" key="2">
    <source>
        <dbReference type="ARBA" id="ARBA00022692"/>
    </source>
</evidence>
<evidence type="ECO:0000256" key="1">
    <source>
        <dbReference type="ARBA" id="ARBA00004651"/>
    </source>
</evidence>
<feature type="transmembrane region" description="Helical" evidence="5">
    <location>
        <begin position="49"/>
        <end position="69"/>
    </location>
</feature>
<keyword evidence="3 5" id="KW-1133">Transmembrane helix</keyword>
<dbReference type="PANTHER" id="PTHR42718:SF35">
    <property type="entry name" value="BLL0718 PROTEIN"/>
    <property type="match status" value="1"/>
</dbReference>
<evidence type="ECO:0000256" key="3">
    <source>
        <dbReference type="ARBA" id="ARBA00022989"/>
    </source>
</evidence>
<feature type="transmembrane region" description="Helical" evidence="5">
    <location>
        <begin position="169"/>
        <end position="188"/>
    </location>
</feature>
<reference evidence="7 8" key="1">
    <citation type="submission" date="2017-12" db="EMBL/GenBank/DDBJ databases">
        <title>Phylogenetic diversity of female urinary microbiome.</title>
        <authorList>
            <person name="Thomas-White K."/>
            <person name="Wolfe A.J."/>
        </authorList>
    </citation>
    <scope>NUCLEOTIDE SEQUENCE [LARGE SCALE GENOMIC DNA]</scope>
    <source>
        <strain evidence="7 8">UMB0402</strain>
    </source>
</reference>
<proteinExistence type="predicted"/>
<feature type="transmembrane region" description="Helical" evidence="5">
    <location>
        <begin position="405"/>
        <end position="425"/>
    </location>
</feature>
<evidence type="ECO:0000313" key="8">
    <source>
        <dbReference type="Proteomes" id="UP000235122"/>
    </source>
</evidence>
<dbReference type="PROSITE" id="PS50850">
    <property type="entry name" value="MFS"/>
    <property type="match status" value="1"/>
</dbReference>
<feature type="transmembrane region" description="Helical" evidence="5">
    <location>
        <begin position="340"/>
        <end position="359"/>
    </location>
</feature>
<keyword evidence="8" id="KW-1185">Reference proteome</keyword>
<feature type="transmembrane region" description="Helical" evidence="5">
    <location>
        <begin position="311"/>
        <end position="333"/>
    </location>
</feature>
<feature type="transmembrane region" description="Helical" evidence="5">
    <location>
        <begin position="106"/>
        <end position="126"/>
    </location>
</feature>
<dbReference type="Gene3D" id="1.20.1250.20">
    <property type="entry name" value="MFS general substrate transporter like domains"/>
    <property type="match status" value="2"/>
</dbReference>
<gene>
    <name evidence="7" type="ORF">CYJ19_02515</name>
</gene>
<evidence type="ECO:0000259" key="6">
    <source>
        <dbReference type="PROSITE" id="PS50850"/>
    </source>
</evidence>
<dbReference type="GO" id="GO:0022857">
    <property type="term" value="F:transmembrane transporter activity"/>
    <property type="evidence" value="ECO:0007669"/>
    <property type="project" value="InterPro"/>
</dbReference>
<feature type="transmembrane region" description="Helical" evidence="5">
    <location>
        <begin position="200"/>
        <end position="223"/>
    </location>
</feature>
<sequence length="465" mass="48219">MSTNAKTKRISIPALMAGLLLACLAFQLNASMLSPALVTIERELHTTGAAVATTQTGFFTAAALFALFLPRLADILGRRKILTISLFVMAGGCVLAAISTNIPLLFVGRVVQGISGPVIPIALVMLRAEVTEKKTFGTLMGVVTAINGGIAGFDAMLGGYLATNFGFRSVFWVMAIVAGVAGIGVRLLESESFGNDRRPLDVTGSFLLVVAVGAALVCVNELGAMDSSHWLLILTSLVIAVIAFLVFWAVEKKQDAPLVPVTQLKQRETWALLLTTTLTLCGVFAIMNGIIPAMAQDADLAFGMSAQTVSFAVLTPYAVAGLLVGPISGRLAATFGYTTILRTGLVGAAIGMLGFCFLVDKSSVLALVLLAIVVGIFYAGGANIMLNGLGVVLSPVDRPGSLPGLNTGAFNIGAGLSWVIIYSAQKVSMSQGSAVEAQYVVSIVVGVVVLALAFGSSFLVPDKKG</sequence>
<organism evidence="7 8">
    <name type="scientific">Winkia neuii</name>
    <dbReference type="NCBI Taxonomy" id="33007"/>
    <lineage>
        <taxon>Bacteria</taxon>
        <taxon>Bacillati</taxon>
        <taxon>Actinomycetota</taxon>
        <taxon>Actinomycetes</taxon>
        <taxon>Actinomycetales</taxon>
        <taxon>Actinomycetaceae</taxon>
        <taxon>Winkia</taxon>
    </lineage>
</organism>
<dbReference type="EMBL" id="PKKO01000001">
    <property type="protein sequence ID" value="PKY73476.1"/>
    <property type="molecule type" value="Genomic_DNA"/>
</dbReference>
<dbReference type="AlphaFoldDB" id="A0A2I1IQS3"/>
<feature type="transmembrane region" description="Helical" evidence="5">
    <location>
        <begin position="138"/>
        <end position="163"/>
    </location>
</feature>